<comment type="similarity">
    <text evidence="2">Belongs to the bacterial solute-binding protein SsuA/TauA family.</text>
</comment>
<dbReference type="SUPFAM" id="SSF53850">
    <property type="entry name" value="Periplasmic binding protein-like II"/>
    <property type="match status" value="1"/>
</dbReference>
<evidence type="ECO:0000256" key="1">
    <source>
        <dbReference type="ARBA" id="ARBA00004418"/>
    </source>
</evidence>
<keyword evidence="3" id="KW-0732">Signal</keyword>
<gene>
    <name evidence="4" type="ORF">GCM10009606_18330</name>
</gene>
<dbReference type="Gene3D" id="3.40.190.10">
    <property type="entry name" value="Periplasmic binding protein-like II"/>
    <property type="match status" value="2"/>
</dbReference>
<evidence type="ECO:0008006" key="6">
    <source>
        <dbReference type="Google" id="ProtNLM"/>
    </source>
</evidence>
<dbReference type="Proteomes" id="UP001499979">
    <property type="component" value="Unassembled WGS sequence"/>
</dbReference>
<dbReference type="PANTHER" id="PTHR30024:SF47">
    <property type="entry name" value="TAURINE-BINDING PERIPLASMIC PROTEIN"/>
    <property type="match status" value="1"/>
</dbReference>
<dbReference type="PROSITE" id="PS51257">
    <property type="entry name" value="PROKAR_LIPOPROTEIN"/>
    <property type="match status" value="1"/>
</dbReference>
<keyword evidence="5" id="KW-1185">Reference proteome</keyword>
<evidence type="ECO:0000256" key="3">
    <source>
        <dbReference type="ARBA" id="ARBA00022729"/>
    </source>
</evidence>
<accession>A0ABP4EW62</accession>
<dbReference type="Pfam" id="PF13379">
    <property type="entry name" value="NMT1_2"/>
    <property type="match status" value="1"/>
</dbReference>
<comment type="caution">
    <text evidence="4">The sequence shown here is derived from an EMBL/GenBank/DDBJ whole genome shotgun (WGS) entry which is preliminary data.</text>
</comment>
<protein>
    <recommendedName>
        <fullName evidence="6">ABC transporter substrate-binding protein</fullName>
    </recommendedName>
</protein>
<reference evidence="5" key="1">
    <citation type="journal article" date="2019" name="Int. J. Syst. Evol. Microbiol.">
        <title>The Global Catalogue of Microorganisms (GCM) 10K type strain sequencing project: providing services to taxonomists for standard genome sequencing and annotation.</title>
        <authorList>
            <consortium name="The Broad Institute Genomics Platform"/>
            <consortium name="The Broad Institute Genome Sequencing Center for Infectious Disease"/>
            <person name="Wu L."/>
            <person name="Ma J."/>
        </authorList>
    </citation>
    <scope>NUCLEOTIDE SEQUENCE [LARGE SCALE GENOMIC DNA]</scope>
    <source>
        <strain evidence="5">JCM 11813</strain>
    </source>
</reference>
<proteinExistence type="inferred from homology"/>
<name>A0ABP4EW62_9ACTN</name>
<comment type="subcellular location">
    <subcellularLocation>
        <location evidence="1">Periplasm</location>
    </subcellularLocation>
</comment>
<dbReference type="EMBL" id="BAAAJE010000006">
    <property type="protein sequence ID" value="GAA1138947.1"/>
    <property type="molecule type" value="Genomic_DNA"/>
</dbReference>
<sequence length="338" mass="36272">MRNTKTKVGLGVLAMTLLATSCGGDGGSSGESGGDLPTIRFQVIDSDPASIPLQVMIDEGLDREHGFKAEAVVVDPDASMSTFLLGESDIATDQDGITLTIAQQQGEYALGFAPALNMMTGVVASDDSGIETAEDLVGAKVGHFGLDSGTTSAIGVMLQELYGIDINEDMDLKEAGAAALPELMASGEVDAIFNYEPFALRATMMGGHYVFQPAKAWAEKTGGYAPNLALLAARSEWLEENPDLAVGARDAWFEAVKVIEDSDYELLKEPEYAEILALRDEAELDAFVQYCADLPCYSSSWDESDVTGTQEWLQLFADRDLLIEDMPEKPVTTVLEEQ</sequence>
<organism evidence="4 5">
    <name type="scientific">Nocardioides aquiterrae</name>
    <dbReference type="NCBI Taxonomy" id="203799"/>
    <lineage>
        <taxon>Bacteria</taxon>
        <taxon>Bacillati</taxon>
        <taxon>Actinomycetota</taxon>
        <taxon>Actinomycetes</taxon>
        <taxon>Propionibacteriales</taxon>
        <taxon>Nocardioidaceae</taxon>
        <taxon>Nocardioides</taxon>
    </lineage>
</organism>
<evidence type="ECO:0000256" key="2">
    <source>
        <dbReference type="ARBA" id="ARBA00010742"/>
    </source>
</evidence>
<evidence type="ECO:0000313" key="5">
    <source>
        <dbReference type="Proteomes" id="UP001499979"/>
    </source>
</evidence>
<dbReference type="PANTHER" id="PTHR30024">
    <property type="entry name" value="ALIPHATIC SULFONATES-BINDING PROTEIN-RELATED"/>
    <property type="match status" value="1"/>
</dbReference>
<evidence type="ECO:0000313" key="4">
    <source>
        <dbReference type="EMBL" id="GAA1138947.1"/>
    </source>
</evidence>